<dbReference type="SUPFAM" id="SSF51445">
    <property type="entry name" value="(Trans)glycosidases"/>
    <property type="match status" value="1"/>
</dbReference>
<dbReference type="InterPro" id="IPR001547">
    <property type="entry name" value="Glyco_hydro_5"/>
</dbReference>
<dbReference type="InterPro" id="IPR013783">
    <property type="entry name" value="Ig-like_fold"/>
</dbReference>
<evidence type="ECO:0000256" key="6">
    <source>
        <dbReference type="ARBA" id="ARBA00023326"/>
    </source>
</evidence>
<evidence type="ECO:0000256" key="7">
    <source>
        <dbReference type="RuleBase" id="RU361153"/>
    </source>
</evidence>
<evidence type="ECO:0000313" key="13">
    <source>
        <dbReference type="Proteomes" id="UP000679992"/>
    </source>
</evidence>
<dbReference type="Pfam" id="PF00150">
    <property type="entry name" value="Cellulase"/>
    <property type="match status" value="1"/>
</dbReference>
<dbReference type="InterPro" id="IPR016282">
    <property type="entry name" value="Glyco_hydro_5_endoGlcnase_B"/>
</dbReference>
<evidence type="ECO:0000256" key="3">
    <source>
        <dbReference type="ARBA" id="ARBA00023001"/>
    </source>
</evidence>
<dbReference type="Gene3D" id="3.20.20.80">
    <property type="entry name" value="Glycosidases"/>
    <property type="match status" value="1"/>
</dbReference>
<dbReference type="PANTHER" id="PTHR31297:SF17">
    <property type="entry name" value="ENDOGLUCANASE"/>
    <property type="match status" value="1"/>
</dbReference>
<feature type="domain" description="Glycoside hydrolase family 5" evidence="9">
    <location>
        <begin position="69"/>
        <end position="350"/>
    </location>
</feature>
<dbReference type="InterPro" id="IPR050386">
    <property type="entry name" value="Glycosyl_hydrolase_5"/>
</dbReference>
<dbReference type="InterPro" id="IPR005102">
    <property type="entry name" value="Carbo-bd_X2"/>
</dbReference>
<dbReference type="Pfam" id="PF03442">
    <property type="entry name" value="CBM_X2"/>
    <property type="match status" value="1"/>
</dbReference>
<dbReference type="InterPro" id="IPR040946">
    <property type="entry name" value="CBM46"/>
</dbReference>
<dbReference type="RefSeq" id="WP_213656054.1">
    <property type="nucleotide sequence ID" value="NZ_BOSL01000014.1"/>
</dbReference>
<keyword evidence="2 7" id="KW-0378">Hydrolase</keyword>
<gene>
    <name evidence="12" type="ORF">J42TS3_39410</name>
</gene>
<evidence type="ECO:0000259" key="10">
    <source>
        <dbReference type="Pfam" id="PF03442"/>
    </source>
</evidence>
<dbReference type="PANTHER" id="PTHR31297">
    <property type="entry name" value="GLUCAN ENDO-1,6-BETA-GLUCOSIDASE B"/>
    <property type="match status" value="1"/>
</dbReference>
<feature type="domain" description="Endoglucanase B carbohydrate binding" evidence="11">
    <location>
        <begin position="469"/>
        <end position="571"/>
    </location>
</feature>
<evidence type="ECO:0000259" key="11">
    <source>
        <dbReference type="Pfam" id="PF18448"/>
    </source>
</evidence>
<comment type="similarity">
    <text evidence="7">Belongs to the glycosyl hydrolase 5 (cellulase A) family.</text>
</comment>
<evidence type="ECO:0000313" key="12">
    <source>
        <dbReference type="EMBL" id="GIP54906.1"/>
    </source>
</evidence>
<evidence type="ECO:0000256" key="4">
    <source>
        <dbReference type="ARBA" id="ARBA00023277"/>
    </source>
</evidence>
<evidence type="ECO:0000256" key="8">
    <source>
        <dbReference type="SAM" id="SignalP"/>
    </source>
</evidence>
<keyword evidence="3" id="KW-0136">Cellulose degradation</keyword>
<dbReference type="InterPro" id="IPR017853">
    <property type="entry name" value="GH"/>
</dbReference>
<evidence type="ECO:0000256" key="1">
    <source>
        <dbReference type="ARBA" id="ARBA00022729"/>
    </source>
</evidence>
<keyword evidence="4" id="KW-0119">Carbohydrate metabolism</keyword>
<proteinExistence type="inferred from homology"/>
<sequence length="575" mass="64759">MSKKHNRSFLSLTMAVAMLVSIFSSVASADSKPVAASKENAAINIQAYVEDMQPGWNLGNTLDATGDDETSWGNPRVTKELIQEIAGQGYKSIRIPVTWGQHMGEVPDYKIDPAYLNRVEEVVNWALEADLYVMINMHHDSWQWISHMEKNHDEVLAKYKSAWTQIADRFKNHSNKLMFEAINEPRFTDGGTTDHAKQYEMLEELITSFHVIVRNSGGLNAERPLVIPTRETSPQQEDLTVLYNTINKLNDKNLIATVHFYGFWPFSVNIAGYYKLEKDTLNDLTTTFDNVYNTLVAKGIPVILGEYGLLGFDKNTGVIEQGEKLKFFEILTNYLKEKKITHMLWDNGQHFGRTTFKWSDEQLFNIMKAGWTGRSSTAENDLIYLKQGAEIQDAKILLNLNGNQLTGLFAGSEKLVQGEDYELNGEELILKASRLTKLTAAGHLGQNAIVNARFSYGPEWNFKIVVNKTPELFNASGSTEEFAIPTVFNGNQLATMEAVYPGGGNAGPQDWTSFKEFGYTFAPSFATDQIKLLPEFFKEVKDGEVILKFHFWSGEIVNYKLTKKGTVVTGQVLTE</sequence>
<keyword evidence="13" id="KW-1185">Reference proteome</keyword>
<reference evidence="12 13" key="1">
    <citation type="submission" date="2021-03" db="EMBL/GenBank/DDBJ databases">
        <title>Antimicrobial resistance genes in bacteria isolated from Japanese honey, and their potential for conferring macrolide and lincosamide resistance in the American foulbrood pathogen Paenibacillus larvae.</title>
        <authorList>
            <person name="Okamoto M."/>
            <person name="Kumagai M."/>
            <person name="Kanamori H."/>
            <person name="Takamatsu D."/>
        </authorList>
    </citation>
    <scope>NUCLEOTIDE SEQUENCE [LARGE SCALE GENOMIC DNA]</scope>
    <source>
        <strain evidence="12 13">J42TS3</strain>
    </source>
</reference>
<dbReference type="Proteomes" id="UP000679992">
    <property type="component" value="Unassembled WGS sequence"/>
</dbReference>
<dbReference type="PIRSF" id="PIRSF001043">
    <property type="entry name" value="Endoglucanase_B"/>
    <property type="match status" value="1"/>
</dbReference>
<dbReference type="Pfam" id="PF18448">
    <property type="entry name" value="CBM46"/>
    <property type="match status" value="1"/>
</dbReference>
<keyword evidence="5 7" id="KW-0326">Glycosidase</keyword>
<name>A0ABQ4MFY6_9BACL</name>
<protein>
    <submittedName>
        <fullName evidence="12">Endoglucanase</fullName>
    </submittedName>
</protein>
<evidence type="ECO:0000259" key="9">
    <source>
        <dbReference type="Pfam" id="PF00150"/>
    </source>
</evidence>
<keyword evidence="1 8" id="KW-0732">Signal</keyword>
<evidence type="ECO:0000256" key="5">
    <source>
        <dbReference type="ARBA" id="ARBA00023295"/>
    </source>
</evidence>
<evidence type="ECO:0000256" key="2">
    <source>
        <dbReference type="ARBA" id="ARBA00022801"/>
    </source>
</evidence>
<organism evidence="12 13">
    <name type="scientific">Paenibacillus vini</name>
    <dbReference type="NCBI Taxonomy" id="1476024"/>
    <lineage>
        <taxon>Bacteria</taxon>
        <taxon>Bacillati</taxon>
        <taxon>Bacillota</taxon>
        <taxon>Bacilli</taxon>
        <taxon>Bacillales</taxon>
        <taxon>Paenibacillaceae</taxon>
        <taxon>Paenibacillus</taxon>
    </lineage>
</organism>
<accession>A0ABQ4MFY6</accession>
<feature type="signal peptide" evidence="8">
    <location>
        <begin position="1"/>
        <end position="29"/>
    </location>
</feature>
<feature type="domain" description="Carbohydrate binding X2" evidence="10">
    <location>
        <begin position="380"/>
        <end position="464"/>
    </location>
</feature>
<dbReference type="EMBL" id="BOSL01000014">
    <property type="protein sequence ID" value="GIP54906.1"/>
    <property type="molecule type" value="Genomic_DNA"/>
</dbReference>
<dbReference type="InterPro" id="IPR014756">
    <property type="entry name" value="Ig_E-set"/>
</dbReference>
<keyword evidence="6" id="KW-0624">Polysaccharide degradation</keyword>
<dbReference type="Gene3D" id="2.60.40.10">
    <property type="entry name" value="Immunoglobulins"/>
    <property type="match status" value="1"/>
</dbReference>
<dbReference type="SUPFAM" id="SSF81296">
    <property type="entry name" value="E set domains"/>
    <property type="match status" value="1"/>
</dbReference>
<comment type="caution">
    <text evidence="12">The sequence shown here is derived from an EMBL/GenBank/DDBJ whole genome shotgun (WGS) entry which is preliminary data.</text>
</comment>
<feature type="chain" id="PRO_5046338611" evidence="8">
    <location>
        <begin position="30"/>
        <end position="575"/>
    </location>
</feature>